<dbReference type="InterPro" id="IPR018062">
    <property type="entry name" value="HTH_AraC-typ_CS"/>
</dbReference>
<keyword evidence="7" id="KW-1185">Reference proteome</keyword>
<keyword evidence="2" id="KW-0805">Transcription regulation</keyword>
<dbReference type="SUPFAM" id="SSF46689">
    <property type="entry name" value="Homeodomain-like"/>
    <property type="match status" value="1"/>
</dbReference>
<comment type="caution">
    <text evidence="6">The sequence shown here is derived from an EMBL/GenBank/DDBJ whole genome shotgun (WGS) entry which is preliminary data.</text>
</comment>
<evidence type="ECO:0000256" key="4">
    <source>
        <dbReference type="ARBA" id="ARBA00023163"/>
    </source>
</evidence>
<dbReference type="FunFam" id="1.10.10.60:FF:000132">
    <property type="entry name" value="AraC family transcriptional regulator"/>
    <property type="match status" value="1"/>
</dbReference>
<reference evidence="6 7" key="1">
    <citation type="submission" date="2015-03" db="EMBL/GenBank/DDBJ databases">
        <title>Genome sequence of Variovorax paradoxus TBEA6.</title>
        <authorList>
            <person name="Poehlein A."/>
            <person name="Schuldes J."/>
            <person name="Wuebbeler J.H."/>
            <person name="Hiessl S."/>
            <person name="Steinbuechel A."/>
            <person name="Daniel R."/>
        </authorList>
    </citation>
    <scope>NUCLEOTIDE SEQUENCE [LARGE SCALE GENOMIC DNA]</scope>
    <source>
        <strain evidence="6 7">TBEA6</strain>
    </source>
</reference>
<dbReference type="PROSITE" id="PS01124">
    <property type="entry name" value="HTH_ARAC_FAMILY_2"/>
    <property type="match status" value="1"/>
</dbReference>
<dbReference type="InterPro" id="IPR011051">
    <property type="entry name" value="RmlC_Cupin_sf"/>
</dbReference>
<evidence type="ECO:0000313" key="6">
    <source>
        <dbReference type="EMBL" id="KLN56343.1"/>
    </source>
</evidence>
<evidence type="ECO:0000313" key="7">
    <source>
        <dbReference type="Proteomes" id="UP000035170"/>
    </source>
</evidence>
<dbReference type="InterPro" id="IPR020449">
    <property type="entry name" value="Tscrpt_reg_AraC-type_HTH"/>
</dbReference>
<dbReference type="PANTHER" id="PTHR11019">
    <property type="entry name" value="HTH-TYPE TRANSCRIPTIONAL REGULATOR NIMR"/>
    <property type="match status" value="1"/>
</dbReference>
<dbReference type="PROSITE" id="PS00041">
    <property type="entry name" value="HTH_ARAC_FAMILY_1"/>
    <property type="match status" value="1"/>
</dbReference>
<evidence type="ECO:0000256" key="2">
    <source>
        <dbReference type="ARBA" id="ARBA00023015"/>
    </source>
</evidence>
<dbReference type="GO" id="GO:0003700">
    <property type="term" value="F:DNA-binding transcription factor activity"/>
    <property type="evidence" value="ECO:0007669"/>
    <property type="project" value="InterPro"/>
</dbReference>
<keyword evidence="3" id="KW-0238">DNA-binding</keyword>
<sequence length="263" mass="28978">MTAETPVKLWINASEAPRVTGYHAHEDGQLFALREGLQVIETPSGRWVQPPGWIGWIAPRCAHAAQSFGATVGWSLHIDAAMVAGLPGEPHVFGTTPLTQALVDRLTSLDASAAAFEERRARLVGVLLDELAASARPSLHLPMPQDRRLGAMAAALANDPALPDTIDRWADRIGMARRTLTRRFAVETGLSFAQWRQQSRLLKAIELLSLGEAVTTVALTVGYSSVSAFIETFRKNFGCTPARFFEEEWPCRRRKKSRHEPAF</sequence>
<dbReference type="InterPro" id="IPR018060">
    <property type="entry name" value="HTH_AraC"/>
</dbReference>
<gene>
    <name evidence="6" type="primary">ripA2</name>
    <name evidence="6" type="ORF">VPARA_26490</name>
</gene>
<dbReference type="SMART" id="SM00342">
    <property type="entry name" value="HTH_ARAC"/>
    <property type="match status" value="1"/>
</dbReference>
<dbReference type="GO" id="GO:0043565">
    <property type="term" value="F:sequence-specific DNA binding"/>
    <property type="evidence" value="ECO:0007669"/>
    <property type="project" value="InterPro"/>
</dbReference>
<protein>
    <submittedName>
        <fullName evidence="6">HTH-type transcriptional repressor of iron proteins A</fullName>
    </submittedName>
</protein>
<dbReference type="AlphaFoldDB" id="A0A0H2M1N2"/>
<dbReference type="CDD" id="cd06124">
    <property type="entry name" value="cupin_NimR-like_N"/>
    <property type="match status" value="1"/>
</dbReference>
<keyword evidence="4" id="KW-0804">Transcription</keyword>
<dbReference type="EMBL" id="JZWI01000012">
    <property type="protein sequence ID" value="KLN56343.1"/>
    <property type="molecule type" value="Genomic_DNA"/>
</dbReference>
<dbReference type="Gene3D" id="1.10.10.60">
    <property type="entry name" value="Homeodomain-like"/>
    <property type="match status" value="1"/>
</dbReference>
<name>A0A0H2M1N2_VARPD</name>
<dbReference type="PATRIC" id="fig|34073.19.peg.2722"/>
<evidence type="ECO:0000256" key="3">
    <source>
        <dbReference type="ARBA" id="ARBA00023125"/>
    </source>
</evidence>
<keyword evidence="1" id="KW-0678">Repressor</keyword>
<dbReference type="PANTHER" id="PTHR11019:SF199">
    <property type="entry name" value="HTH-TYPE TRANSCRIPTIONAL REGULATOR NIMR"/>
    <property type="match status" value="1"/>
</dbReference>
<dbReference type="PRINTS" id="PR00032">
    <property type="entry name" value="HTHARAC"/>
</dbReference>
<dbReference type="SUPFAM" id="SSF51182">
    <property type="entry name" value="RmlC-like cupins"/>
    <property type="match status" value="1"/>
</dbReference>
<dbReference type="Pfam" id="PF12833">
    <property type="entry name" value="HTH_18"/>
    <property type="match status" value="1"/>
</dbReference>
<feature type="domain" description="HTH araC/xylS-type" evidence="5">
    <location>
        <begin position="146"/>
        <end position="247"/>
    </location>
</feature>
<dbReference type="RefSeq" id="WP_047784834.1">
    <property type="nucleotide sequence ID" value="NZ_JZWI01000012.1"/>
</dbReference>
<dbReference type="Proteomes" id="UP000035170">
    <property type="component" value="Unassembled WGS sequence"/>
</dbReference>
<evidence type="ECO:0000259" key="5">
    <source>
        <dbReference type="PROSITE" id="PS01124"/>
    </source>
</evidence>
<evidence type="ECO:0000256" key="1">
    <source>
        <dbReference type="ARBA" id="ARBA00022491"/>
    </source>
</evidence>
<organism evidence="6 7">
    <name type="scientific">Variovorax paradoxus</name>
    <dbReference type="NCBI Taxonomy" id="34073"/>
    <lineage>
        <taxon>Bacteria</taxon>
        <taxon>Pseudomonadati</taxon>
        <taxon>Pseudomonadota</taxon>
        <taxon>Betaproteobacteria</taxon>
        <taxon>Burkholderiales</taxon>
        <taxon>Comamonadaceae</taxon>
        <taxon>Variovorax</taxon>
    </lineage>
</organism>
<accession>A0A0H2M1N2</accession>
<dbReference type="InterPro" id="IPR009057">
    <property type="entry name" value="Homeodomain-like_sf"/>
</dbReference>
<proteinExistence type="predicted"/>